<reference evidence="1 2" key="1">
    <citation type="submission" date="2019-03" db="EMBL/GenBank/DDBJ databases">
        <title>Genome sequence of Thiobacillaceae bacterium LSR1, a sulfur-oxidizing bacterium isolated from freshwater sediment.</title>
        <authorList>
            <person name="Li S."/>
        </authorList>
    </citation>
    <scope>NUCLEOTIDE SEQUENCE [LARGE SCALE GENOMIC DNA]</scope>
    <source>
        <strain evidence="1 2">LSR1</strain>
    </source>
</reference>
<evidence type="ECO:0000313" key="1">
    <source>
        <dbReference type="EMBL" id="TCJ12818.1"/>
    </source>
</evidence>
<dbReference type="InterPro" id="IPR023393">
    <property type="entry name" value="START-like_dom_sf"/>
</dbReference>
<dbReference type="OrthoDB" id="191189at2"/>
<organism evidence="1 2">
    <name type="scientific">Parasulfuritortus cantonensis</name>
    <dbReference type="NCBI Taxonomy" id="2528202"/>
    <lineage>
        <taxon>Bacteria</taxon>
        <taxon>Pseudomonadati</taxon>
        <taxon>Pseudomonadota</taxon>
        <taxon>Betaproteobacteria</taxon>
        <taxon>Nitrosomonadales</taxon>
        <taxon>Thiobacillaceae</taxon>
        <taxon>Parasulfuritortus</taxon>
    </lineage>
</organism>
<dbReference type="EMBL" id="SJZB01000042">
    <property type="protein sequence ID" value="TCJ12818.1"/>
    <property type="molecule type" value="Genomic_DNA"/>
</dbReference>
<dbReference type="CDD" id="cd07822">
    <property type="entry name" value="SRPBCC_4"/>
    <property type="match status" value="1"/>
</dbReference>
<dbReference type="PANTHER" id="PTHR36166">
    <property type="entry name" value="CHROMOSOME 9, WHOLE GENOME SHOTGUN SEQUENCE"/>
    <property type="match status" value="1"/>
</dbReference>
<name>A0A4R1B7X9_9PROT</name>
<accession>A0A4R1B7X9</accession>
<keyword evidence="2" id="KW-1185">Reference proteome</keyword>
<sequence>MLRLETQIDIAAPVERVWSLLVDFASYSRWNPFVRSIDGIPTVGRPLEVFIQPPGSGGMRFRPTVLVVEPNRELRWKGKLLLPGLFDGEHYFRLETKPEGGLVFRHGETFSGILVPLFRRSLDGATKQGFVAMNEALKREAEKP</sequence>
<dbReference type="RefSeq" id="WP_131447634.1">
    <property type="nucleotide sequence ID" value="NZ_SJZB01000042.1"/>
</dbReference>
<comment type="caution">
    <text evidence="1">The sequence shown here is derived from an EMBL/GenBank/DDBJ whole genome shotgun (WGS) entry which is preliminary data.</text>
</comment>
<dbReference type="Proteomes" id="UP000295443">
    <property type="component" value="Unassembled WGS sequence"/>
</dbReference>
<dbReference type="AlphaFoldDB" id="A0A4R1B7X9"/>
<dbReference type="InterPro" id="IPR019587">
    <property type="entry name" value="Polyketide_cyclase/dehydratase"/>
</dbReference>
<evidence type="ECO:0000313" key="2">
    <source>
        <dbReference type="Proteomes" id="UP000295443"/>
    </source>
</evidence>
<proteinExistence type="predicted"/>
<dbReference type="SUPFAM" id="SSF55961">
    <property type="entry name" value="Bet v1-like"/>
    <property type="match status" value="1"/>
</dbReference>
<protein>
    <submittedName>
        <fullName evidence="1">SRPBCC domain-containing protein</fullName>
    </submittedName>
</protein>
<gene>
    <name evidence="1" type="ORF">EZJ19_11300</name>
</gene>
<dbReference type="PANTHER" id="PTHR36166:SF1">
    <property type="entry name" value="SRPBCC DOMAIN-CONTAINING PROTEIN"/>
    <property type="match status" value="1"/>
</dbReference>
<dbReference type="Gene3D" id="3.30.530.20">
    <property type="match status" value="1"/>
</dbReference>
<dbReference type="Pfam" id="PF10604">
    <property type="entry name" value="Polyketide_cyc2"/>
    <property type="match status" value="1"/>
</dbReference>